<keyword evidence="2" id="KW-1185">Reference proteome</keyword>
<comment type="caution">
    <text evidence="1">The sequence shown here is derived from an EMBL/GenBank/DDBJ whole genome shotgun (WGS) entry which is preliminary data.</text>
</comment>
<accession>A0ABR0NWX0</accession>
<protein>
    <submittedName>
        <fullName evidence="1">Uncharacterized protein</fullName>
    </submittedName>
</protein>
<evidence type="ECO:0000313" key="1">
    <source>
        <dbReference type="EMBL" id="KAK5810830.1"/>
    </source>
</evidence>
<gene>
    <name evidence="1" type="ORF">PVK06_026147</name>
</gene>
<dbReference type="Proteomes" id="UP001358586">
    <property type="component" value="Chromosome 8"/>
</dbReference>
<sequence length="102" mass="11920">MAATQVNVDYDSVQPFIVNCLHDTDVTKTTRLLAILWSFWFDGNKFCWQLMSLYRMSILLLKVTFRIGFDPPVLKTVLHFQWTRVLHTTFTASICGRTIDFL</sequence>
<organism evidence="1 2">
    <name type="scientific">Gossypium arboreum</name>
    <name type="common">Tree cotton</name>
    <name type="synonym">Gossypium nanking</name>
    <dbReference type="NCBI Taxonomy" id="29729"/>
    <lineage>
        <taxon>Eukaryota</taxon>
        <taxon>Viridiplantae</taxon>
        <taxon>Streptophyta</taxon>
        <taxon>Embryophyta</taxon>
        <taxon>Tracheophyta</taxon>
        <taxon>Spermatophyta</taxon>
        <taxon>Magnoliopsida</taxon>
        <taxon>eudicotyledons</taxon>
        <taxon>Gunneridae</taxon>
        <taxon>Pentapetalae</taxon>
        <taxon>rosids</taxon>
        <taxon>malvids</taxon>
        <taxon>Malvales</taxon>
        <taxon>Malvaceae</taxon>
        <taxon>Malvoideae</taxon>
        <taxon>Gossypium</taxon>
    </lineage>
</organism>
<name>A0ABR0NWX0_GOSAR</name>
<dbReference type="EMBL" id="JARKNE010000008">
    <property type="protein sequence ID" value="KAK5810830.1"/>
    <property type="molecule type" value="Genomic_DNA"/>
</dbReference>
<proteinExistence type="predicted"/>
<reference evidence="1 2" key="1">
    <citation type="submission" date="2023-03" db="EMBL/GenBank/DDBJ databases">
        <title>WGS of Gossypium arboreum.</title>
        <authorList>
            <person name="Yu D."/>
        </authorList>
    </citation>
    <scope>NUCLEOTIDE SEQUENCE [LARGE SCALE GENOMIC DNA]</scope>
    <source>
        <tissue evidence="1">Leaf</tissue>
    </source>
</reference>
<evidence type="ECO:0000313" key="2">
    <source>
        <dbReference type="Proteomes" id="UP001358586"/>
    </source>
</evidence>